<proteinExistence type="predicted"/>
<dbReference type="InterPro" id="IPR016181">
    <property type="entry name" value="Acyl_CoA_acyltransferase"/>
</dbReference>
<dbReference type="EMBL" id="RJVG01000003">
    <property type="protein sequence ID" value="ROR29166.1"/>
    <property type="molecule type" value="Genomic_DNA"/>
</dbReference>
<organism evidence="2 3">
    <name type="scientific">Mobilisporobacter senegalensis</name>
    <dbReference type="NCBI Taxonomy" id="1329262"/>
    <lineage>
        <taxon>Bacteria</taxon>
        <taxon>Bacillati</taxon>
        <taxon>Bacillota</taxon>
        <taxon>Clostridia</taxon>
        <taxon>Lachnospirales</taxon>
        <taxon>Lachnospiraceae</taxon>
        <taxon>Mobilisporobacter</taxon>
    </lineage>
</organism>
<reference evidence="2 3" key="1">
    <citation type="submission" date="2018-11" db="EMBL/GenBank/DDBJ databases">
        <title>Genomic Encyclopedia of Type Strains, Phase IV (KMG-IV): sequencing the most valuable type-strain genomes for metagenomic binning, comparative biology and taxonomic classification.</title>
        <authorList>
            <person name="Goeker M."/>
        </authorList>
    </citation>
    <scope>NUCLEOTIDE SEQUENCE [LARGE SCALE GENOMIC DNA]</scope>
    <source>
        <strain evidence="2 3">DSM 26537</strain>
    </source>
</reference>
<dbReference type="AlphaFoldDB" id="A0A3N1XRA0"/>
<dbReference type="PANTHER" id="PTHR43451:SF1">
    <property type="entry name" value="ACETYLTRANSFERASE"/>
    <property type="match status" value="1"/>
</dbReference>
<dbReference type="RefSeq" id="WP_123608623.1">
    <property type="nucleotide sequence ID" value="NZ_RJVG01000003.1"/>
</dbReference>
<keyword evidence="3" id="KW-1185">Reference proteome</keyword>
<dbReference type="GO" id="GO:0016747">
    <property type="term" value="F:acyltransferase activity, transferring groups other than amino-acyl groups"/>
    <property type="evidence" value="ECO:0007669"/>
    <property type="project" value="InterPro"/>
</dbReference>
<dbReference type="PANTHER" id="PTHR43451">
    <property type="entry name" value="ACETYLTRANSFERASE (GNAT) FAMILY PROTEIN"/>
    <property type="match status" value="1"/>
</dbReference>
<sequence>MKTELFVATRDQFNIIKEIVIKTISSIYPKYYPKGAVEFFLAHHSDKNIMDAIDRQEVYLLRSENSYVGTGGIKENEINRLFILPEYQGKGYGTKMMDKLEAIILKEYNDIILDASLPAYEMYIKRGYIPIDYHKILTQYGDYLCYHVMKLELSHSKKPIT</sequence>
<dbReference type="InterPro" id="IPR052564">
    <property type="entry name" value="N-acetyltrans/Recomb-assoc"/>
</dbReference>
<dbReference type="InterPro" id="IPR000182">
    <property type="entry name" value="GNAT_dom"/>
</dbReference>
<accession>A0A3N1XRA0</accession>
<evidence type="ECO:0000313" key="3">
    <source>
        <dbReference type="Proteomes" id="UP000273083"/>
    </source>
</evidence>
<dbReference type="Gene3D" id="3.40.630.30">
    <property type="match status" value="1"/>
</dbReference>
<dbReference type="SUPFAM" id="SSF55729">
    <property type="entry name" value="Acyl-CoA N-acyltransferases (Nat)"/>
    <property type="match status" value="1"/>
</dbReference>
<dbReference type="OrthoDB" id="9800797at2"/>
<dbReference type="Pfam" id="PF13673">
    <property type="entry name" value="Acetyltransf_10"/>
    <property type="match status" value="1"/>
</dbReference>
<dbReference type="CDD" id="cd04301">
    <property type="entry name" value="NAT_SF"/>
    <property type="match status" value="1"/>
</dbReference>
<evidence type="ECO:0000259" key="1">
    <source>
        <dbReference type="PROSITE" id="PS51186"/>
    </source>
</evidence>
<dbReference type="PROSITE" id="PS51186">
    <property type="entry name" value="GNAT"/>
    <property type="match status" value="1"/>
</dbReference>
<feature type="domain" description="N-acetyltransferase" evidence="1">
    <location>
        <begin position="3"/>
        <end position="152"/>
    </location>
</feature>
<comment type="caution">
    <text evidence="2">The sequence shown here is derived from an EMBL/GenBank/DDBJ whole genome shotgun (WGS) entry which is preliminary data.</text>
</comment>
<dbReference type="Proteomes" id="UP000273083">
    <property type="component" value="Unassembled WGS sequence"/>
</dbReference>
<gene>
    <name evidence="2" type="ORF">EDD66_103101</name>
</gene>
<protein>
    <submittedName>
        <fullName evidence="2">Acetyltransferase (GNAT) family protein</fullName>
    </submittedName>
</protein>
<name>A0A3N1XRA0_9FIRM</name>
<evidence type="ECO:0000313" key="2">
    <source>
        <dbReference type="EMBL" id="ROR29166.1"/>
    </source>
</evidence>
<keyword evidence="2" id="KW-0808">Transferase</keyword>